<accession>A0A9Q8Q2U3</accession>
<sequence>MKKINNLKDIAKEFNLDNYECLSDLSDVELLKQLEFRIDLKDINCDIDTILWYMENGGNVSFEKSNNDKSEFEVKYFKHFESCNVLSCETGINPLSRRLIQTMSIMNDQNGDRKGKPIFISDDECEEIMKNGEDYHGLIQARANDSISLISNFGCWIDIDLSYPDELLINNFSKLLARWRDELEWNTEAEPIKFNKWKVVREKIIKYKVIPYLDLMKWADTLNVKIPVRVIVFALYPDSEQDSFSFTQTVKPFIEKLASDFFIDKMEMEISNSKL</sequence>
<dbReference type="RefSeq" id="WP_241542312.1">
    <property type="nucleotide sequence ID" value="NZ_CAWQWN010000001.1"/>
</dbReference>
<protein>
    <submittedName>
        <fullName evidence="1">DUF6387 family protein</fullName>
    </submittedName>
</protein>
<reference evidence="1" key="1">
    <citation type="submission" date="2022-03" db="EMBL/GenBank/DDBJ databases">
        <title>ESBL-producing Moellerella wisconsensis and Escherichia marmotae isolated from wild game meat.</title>
        <authorList>
            <person name="Biggel M."/>
        </authorList>
    </citation>
    <scope>NUCLEOTIDE SEQUENCE</scope>
    <source>
        <strain evidence="1">W51</strain>
    </source>
</reference>
<dbReference type="EMBL" id="CP093245">
    <property type="protein sequence ID" value="UNH31136.1"/>
    <property type="molecule type" value="Genomic_DNA"/>
</dbReference>
<evidence type="ECO:0000313" key="1">
    <source>
        <dbReference type="EMBL" id="UNH31136.1"/>
    </source>
</evidence>
<dbReference type="Pfam" id="PF19924">
    <property type="entry name" value="DUF6387"/>
    <property type="match status" value="1"/>
</dbReference>
<name>A0A9Q8Q2U3_9GAMM</name>
<dbReference type="AlphaFoldDB" id="A0A9Q8Q2U3"/>
<evidence type="ECO:0000313" key="2">
    <source>
        <dbReference type="Proteomes" id="UP000829116"/>
    </source>
</evidence>
<organism evidence="1 2">
    <name type="scientific">Moellerella wisconsensis</name>
    <dbReference type="NCBI Taxonomy" id="158849"/>
    <lineage>
        <taxon>Bacteria</taxon>
        <taxon>Pseudomonadati</taxon>
        <taxon>Pseudomonadota</taxon>
        <taxon>Gammaproteobacteria</taxon>
        <taxon>Enterobacterales</taxon>
        <taxon>Morganellaceae</taxon>
        <taxon>Moellerella</taxon>
    </lineage>
</organism>
<proteinExistence type="predicted"/>
<dbReference type="Proteomes" id="UP000829116">
    <property type="component" value="Chromosome"/>
</dbReference>
<gene>
    <name evidence="1" type="ORF">MNY72_02065</name>
</gene>
<dbReference type="InterPro" id="IPR045664">
    <property type="entry name" value="DUF6387"/>
</dbReference>